<evidence type="ECO:0000313" key="2">
    <source>
        <dbReference type="Proteomes" id="UP000270094"/>
    </source>
</evidence>
<accession>A0A3P7IMS1</accession>
<evidence type="ECO:0000313" key="1">
    <source>
        <dbReference type="EMBL" id="VDM65797.1"/>
    </source>
</evidence>
<proteinExistence type="predicted"/>
<dbReference type="AlphaFoldDB" id="A0A3P7IMS1"/>
<sequence length="130" mass="14901">MIRHRMDPGINAKLLNHFGRTEEEDIVYEDYEQDPETKSPIYGDSDLEALELKVDALGQRRPSGAINRYLRLEGIYENSRRLPIMCSGYLLSCTVAGSHFWDVYFLMPTTKEKANRTGEHTSVRGLHLAI</sequence>
<name>A0A3P7IMS1_STRVU</name>
<dbReference type="Proteomes" id="UP000270094">
    <property type="component" value="Unassembled WGS sequence"/>
</dbReference>
<gene>
    <name evidence="1" type="ORF">SVUK_LOCUS795</name>
</gene>
<reference evidence="1 2" key="1">
    <citation type="submission" date="2018-11" db="EMBL/GenBank/DDBJ databases">
        <authorList>
            <consortium name="Pathogen Informatics"/>
        </authorList>
    </citation>
    <scope>NUCLEOTIDE SEQUENCE [LARGE SCALE GENOMIC DNA]</scope>
</reference>
<organism evidence="1 2">
    <name type="scientific">Strongylus vulgaris</name>
    <name type="common">Blood worm</name>
    <dbReference type="NCBI Taxonomy" id="40348"/>
    <lineage>
        <taxon>Eukaryota</taxon>
        <taxon>Metazoa</taxon>
        <taxon>Ecdysozoa</taxon>
        <taxon>Nematoda</taxon>
        <taxon>Chromadorea</taxon>
        <taxon>Rhabditida</taxon>
        <taxon>Rhabditina</taxon>
        <taxon>Rhabditomorpha</taxon>
        <taxon>Strongyloidea</taxon>
        <taxon>Strongylidae</taxon>
        <taxon>Strongylus</taxon>
    </lineage>
</organism>
<dbReference type="EMBL" id="UYYB01001417">
    <property type="protein sequence ID" value="VDM65797.1"/>
    <property type="molecule type" value="Genomic_DNA"/>
</dbReference>
<keyword evidence="2" id="KW-1185">Reference proteome</keyword>
<protein>
    <submittedName>
        <fullName evidence="1">Uncharacterized protein</fullName>
    </submittedName>
</protein>